<reference evidence="2 3" key="1">
    <citation type="submission" date="2016-09" db="EMBL/GenBank/DDBJ databases">
        <title>Draft Genome Sequence of four Alteromonas macleodii strains isolated from copper coupons and grown long-term at elevated copper levels.</title>
        <authorList>
            <person name="Cusick K."/>
            <person name="Dale J."/>
            <person name="Little B."/>
            <person name="Biffinger J."/>
        </authorList>
    </citation>
    <scope>NUCLEOTIDE SEQUENCE [LARGE SCALE GENOMIC DNA]</scope>
    <source>
        <strain evidence="2 3">KCP01</strain>
    </source>
</reference>
<sequence>MTSKKFLLCLLMFAYSADTLAEQIECVELKSGTLNKLQLNRADAFNNCFSLAALDPNSYAQVVVYSNDSVKNKVTLYDLDKSAGSNYVSEHHSSNNANNTFVVNTSNRNLGLRITPTSHTNSEKNLAVTFAIVDGLGTVIFDLDDIPSTAPPPRTGGCEIINGTRVCTHER</sequence>
<name>A0AB36FQZ7_ALTMA</name>
<keyword evidence="3" id="KW-1185">Reference proteome</keyword>
<dbReference type="AlphaFoldDB" id="A0AB36FQZ7"/>
<dbReference type="EMBL" id="MIPY01000076">
    <property type="protein sequence ID" value="OES23835.1"/>
    <property type="molecule type" value="Genomic_DNA"/>
</dbReference>
<feature type="signal peptide" evidence="1">
    <location>
        <begin position="1"/>
        <end position="21"/>
    </location>
</feature>
<keyword evidence="1" id="KW-0732">Signal</keyword>
<evidence type="ECO:0000256" key="1">
    <source>
        <dbReference type="SAM" id="SignalP"/>
    </source>
</evidence>
<evidence type="ECO:0000313" key="3">
    <source>
        <dbReference type="Proteomes" id="UP000095392"/>
    </source>
</evidence>
<dbReference type="RefSeq" id="WP_069945724.1">
    <property type="nucleotide sequence ID" value="NZ_MIPW01000049.1"/>
</dbReference>
<protein>
    <submittedName>
        <fullName evidence="2">Uncharacterized protein</fullName>
    </submittedName>
</protein>
<dbReference type="Proteomes" id="UP000095392">
    <property type="component" value="Unassembled WGS sequence"/>
</dbReference>
<feature type="chain" id="PRO_5044233285" evidence="1">
    <location>
        <begin position="22"/>
        <end position="171"/>
    </location>
</feature>
<evidence type="ECO:0000313" key="2">
    <source>
        <dbReference type="EMBL" id="OES23835.1"/>
    </source>
</evidence>
<accession>A0AB36FQZ7</accession>
<organism evidence="2 3">
    <name type="scientific">Alteromonas macleodii</name>
    <name type="common">Pseudoalteromonas macleodii</name>
    <dbReference type="NCBI Taxonomy" id="28108"/>
    <lineage>
        <taxon>Bacteria</taxon>
        <taxon>Pseudomonadati</taxon>
        <taxon>Pseudomonadota</taxon>
        <taxon>Gammaproteobacteria</taxon>
        <taxon>Alteromonadales</taxon>
        <taxon>Alteromonadaceae</taxon>
        <taxon>Alteromonas/Salinimonas group</taxon>
        <taxon>Alteromonas</taxon>
    </lineage>
</organism>
<gene>
    <name evidence="2" type="ORF">BFV95_4920</name>
</gene>
<comment type="caution">
    <text evidence="2">The sequence shown here is derived from an EMBL/GenBank/DDBJ whole genome shotgun (WGS) entry which is preliminary data.</text>
</comment>
<proteinExistence type="predicted"/>